<comment type="caution">
    <text evidence="2">The sequence shown here is derived from an EMBL/GenBank/DDBJ whole genome shotgun (WGS) entry which is preliminary data.</text>
</comment>
<evidence type="ECO:0000313" key="2">
    <source>
        <dbReference type="EMBL" id="MEJ1088449.1"/>
    </source>
</evidence>
<dbReference type="EMBL" id="JBBDGM010000006">
    <property type="protein sequence ID" value="MEJ1088449.1"/>
    <property type="molecule type" value="Genomic_DNA"/>
</dbReference>
<dbReference type="Proteomes" id="UP001371224">
    <property type="component" value="Unassembled WGS sequence"/>
</dbReference>
<reference evidence="2 3" key="1">
    <citation type="submission" date="2024-02" db="EMBL/GenBank/DDBJ databases">
        <authorList>
            <person name="Saticioglu I.B."/>
        </authorList>
    </citation>
    <scope>NUCLEOTIDE SEQUENCE [LARGE SCALE GENOMIC DNA]</scope>
    <source>
        <strain evidence="2 3">Mu-80</strain>
    </source>
</reference>
<gene>
    <name evidence="2" type="ORF">WDU99_08980</name>
</gene>
<keyword evidence="1" id="KW-0732">Signal</keyword>
<accession>A0ABU8LAV7</accession>
<feature type="chain" id="PRO_5047377794" evidence="1">
    <location>
        <begin position="26"/>
        <end position="152"/>
    </location>
</feature>
<feature type="signal peptide" evidence="1">
    <location>
        <begin position="1"/>
        <end position="25"/>
    </location>
</feature>
<protein>
    <submittedName>
        <fullName evidence="2">Uncharacterized protein</fullName>
    </submittedName>
</protein>
<keyword evidence="3" id="KW-1185">Reference proteome</keyword>
<evidence type="ECO:0000313" key="3">
    <source>
        <dbReference type="Proteomes" id="UP001371224"/>
    </source>
</evidence>
<proteinExistence type="predicted"/>
<organism evidence="2 3">
    <name type="scientific">Microbacterium bandirmense</name>
    <dbReference type="NCBI Taxonomy" id="3122050"/>
    <lineage>
        <taxon>Bacteria</taxon>
        <taxon>Bacillati</taxon>
        <taxon>Actinomycetota</taxon>
        <taxon>Actinomycetes</taxon>
        <taxon>Micrococcales</taxon>
        <taxon>Microbacteriaceae</taxon>
        <taxon>Microbacterium</taxon>
    </lineage>
</organism>
<evidence type="ECO:0000256" key="1">
    <source>
        <dbReference type="SAM" id="SignalP"/>
    </source>
</evidence>
<dbReference type="RefSeq" id="WP_337332112.1">
    <property type="nucleotide sequence ID" value="NZ_JBBDGM010000006.1"/>
</dbReference>
<name>A0ABU8LAV7_9MICO</name>
<sequence length="152" mass="15446">MKKKLFAAGVAMVVGMLLWASPAHAQEARVHPDVAYAMGAVPGGILVDANTVVWPTLDMQLSATPTTLRSVGTCASGRYCAYSMVNRGGTKLSWSTCTTVSTAALASVGSVAIARPSGTVQARASSGTILTSVSAGSSVDAFGAVPTLRRIS</sequence>